<gene>
    <name evidence="2" type="ORF">XE03_1955</name>
    <name evidence="1" type="ORF">XE03_1986</name>
</gene>
<evidence type="ECO:0000313" key="3">
    <source>
        <dbReference type="Proteomes" id="UP000053467"/>
    </source>
</evidence>
<reference evidence="2" key="1">
    <citation type="journal article" date="2015" name="MBio">
        <title>Genome-resolved metagenomic analysis reveals roles for candidate phyla and other microbial community members in biogeochemical transformations in oil reservoirs.</title>
        <authorList>
            <person name="Hu P."/>
            <person name="Tom L."/>
            <person name="Singh A."/>
            <person name="Thomas B.C."/>
            <person name="Baker B.J."/>
            <person name="Piceno Y.M."/>
            <person name="Andersen G.L."/>
            <person name="Banfield J.F."/>
        </authorList>
    </citation>
    <scope>NUCLEOTIDE SEQUENCE [LARGE SCALE GENOMIC DNA]</scope>
    <source>
        <strain evidence="2">34_109</strain>
    </source>
</reference>
<sequence length="27" mass="2867">ISQNIIILKRTTIINLTLIADSIGDGA</sequence>
<dbReference type="AlphaFoldDB" id="A0A124FZX1"/>
<dbReference type="EMBL" id="LGGX01000051">
    <property type="protein sequence ID" value="KUK85646.1"/>
    <property type="molecule type" value="Genomic_DNA"/>
</dbReference>
<evidence type="ECO:0000313" key="1">
    <source>
        <dbReference type="EMBL" id="KUK85580.1"/>
    </source>
</evidence>
<organism evidence="2 3">
    <name type="scientific">candidate division TA06 bacterium 34_109</name>
    <dbReference type="NCBI Taxonomy" id="1635277"/>
    <lineage>
        <taxon>Bacteria</taxon>
        <taxon>Bacteria division TA06</taxon>
    </lineage>
</organism>
<comment type="caution">
    <text evidence="2">The sequence shown here is derived from an EMBL/GenBank/DDBJ whole genome shotgun (WGS) entry which is preliminary data.</text>
</comment>
<evidence type="ECO:0000313" key="2">
    <source>
        <dbReference type="EMBL" id="KUK85646.1"/>
    </source>
</evidence>
<name>A0A124FZX1_UNCT6</name>
<dbReference type="EMBL" id="LGGX01000056">
    <property type="protein sequence ID" value="KUK85580.1"/>
    <property type="molecule type" value="Genomic_DNA"/>
</dbReference>
<dbReference type="Proteomes" id="UP000053467">
    <property type="component" value="Unassembled WGS sequence"/>
</dbReference>
<proteinExistence type="predicted"/>
<accession>A0A124FZX1</accession>
<reference evidence="3" key="2">
    <citation type="journal article" date="2015" name="MBio">
        <title>Genome-Resolved Metagenomic Analysis Reveals Roles for Candidate Phyla and Other Microbial Community Members in Biogeochemical Transformations in Oil Reservoirs.</title>
        <authorList>
            <person name="Hu P."/>
            <person name="Tom L."/>
            <person name="Singh A."/>
            <person name="Thomas B.C."/>
            <person name="Baker B.J."/>
            <person name="Piceno Y.M."/>
            <person name="Andersen G.L."/>
            <person name="Banfield J.F."/>
        </authorList>
    </citation>
    <scope>NUCLEOTIDE SEQUENCE [LARGE SCALE GENOMIC DNA]</scope>
</reference>
<feature type="non-terminal residue" evidence="2">
    <location>
        <position position="1"/>
    </location>
</feature>
<protein>
    <submittedName>
        <fullName evidence="2">Uncharacterized protein</fullName>
    </submittedName>
</protein>